<dbReference type="InterPro" id="IPR015947">
    <property type="entry name" value="PUA-like_sf"/>
</dbReference>
<dbReference type="Proteomes" id="UP000325440">
    <property type="component" value="Unassembled WGS sequence"/>
</dbReference>
<dbReference type="PROSITE" id="PS51788">
    <property type="entry name" value="CULT"/>
    <property type="match status" value="1"/>
</dbReference>
<evidence type="ECO:0000313" key="3">
    <source>
        <dbReference type="Proteomes" id="UP000325440"/>
    </source>
</evidence>
<dbReference type="InterPro" id="IPR046336">
    <property type="entry name" value="Lon_prtase_N_sf"/>
</dbReference>
<keyword evidence="3" id="KW-1185">Reference proteome</keyword>
<evidence type="ECO:0000259" key="1">
    <source>
        <dbReference type="PROSITE" id="PS51788"/>
    </source>
</evidence>
<dbReference type="OrthoDB" id="267517at2759"/>
<protein>
    <submittedName>
        <fullName evidence="2">CULT domain,PUA-like domain,Lon, substrate-binding domain</fullName>
    </submittedName>
</protein>
<sequence>MSDQQDSLGNDLGLLNYFMRPDGLDGVIMMSNFDEFQNSQSAIEFSDLHYNNPIESNYDQNLTSAHQYMGEGLRETNGRTIFEEGITHQIPVIYLTSNLIPKQIFPLIATCDSLKKLIKYSLARNCVFGVSYKIFGTKNTRTYGTIAEIYAHSGDIETSDKIYIKAMGHQRYEILKTEPFPESNAPNIALAKIRIMPDITLPNPYHKLCLNPRNRHSNHGNNLCRTKDMWQTQWPNWVYKQFDVHQLASRVAEKVKTLYDKIKLTEDPYLLSLQVTKLGMFNPEQVHHLLSLESTNHRLKQALFYLDENQKARVSKKKFICNSEDCYACICDMGNVFPMSPDGPQGTYCNSWGQIHDMITVYRLEPGLGVVKVGQPSDECSWFPGYKWTIIMCPRCNQHLGWRFTVDEGSTLTPKVFYGLCMSSITSDKECTPNDDSSWIDMLH</sequence>
<dbReference type="InterPro" id="IPR034750">
    <property type="entry name" value="CULT"/>
</dbReference>
<proteinExistence type="predicted"/>
<dbReference type="Gene3D" id="2.30.130.40">
    <property type="entry name" value="LON domain-like"/>
    <property type="match status" value="1"/>
</dbReference>
<evidence type="ECO:0000313" key="2">
    <source>
        <dbReference type="EMBL" id="VVC43278.1"/>
    </source>
</evidence>
<organism evidence="2 3">
    <name type="scientific">Cinara cedri</name>
    <dbReference type="NCBI Taxonomy" id="506608"/>
    <lineage>
        <taxon>Eukaryota</taxon>
        <taxon>Metazoa</taxon>
        <taxon>Ecdysozoa</taxon>
        <taxon>Arthropoda</taxon>
        <taxon>Hexapoda</taxon>
        <taxon>Insecta</taxon>
        <taxon>Pterygota</taxon>
        <taxon>Neoptera</taxon>
        <taxon>Paraneoptera</taxon>
        <taxon>Hemiptera</taxon>
        <taxon>Sternorrhyncha</taxon>
        <taxon>Aphidomorpha</taxon>
        <taxon>Aphidoidea</taxon>
        <taxon>Aphididae</taxon>
        <taxon>Lachninae</taxon>
        <taxon>Cinara</taxon>
    </lineage>
</organism>
<reference evidence="2 3" key="1">
    <citation type="submission" date="2019-08" db="EMBL/GenBank/DDBJ databases">
        <authorList>
            <person name="Alioto T."/>
            <person name="Alioto T."/>
            <person name="Gomez Garrido J."/>
        </authorList>
    </citation>
    <scope>NUCLEOTIDE SEQUENCE [LARGE SCALE GENOMIC DNA]</scope>
</reference>
<dbReference type="SUPFAM" id="SSF88697">
    <property type="entry name" value="PUA domain-like"/>
    <property type="match status" value="1"/>
</dbReference>
<dbReference type="AlphaFoldDB" id="A0A5E4NJC1"/>
<gene>
    <name evidence="2" type="ORF">CINCED_3A015566</name>
</gene>
<dbReference type="FunFam" id="2.170.150.20:FF:000007">
    <property type="entry name" value="Protein cereblon"/>
    <property type="match status" value="1"/>
</dbReference>
<dbReference type="EMBL" id="CABPRJ010002368">
    <property type="protein sequence ID" value="VVC43278.1"/>
    <property type="molecule type" value="Genomic_DNA"/>
</dbReference>
<dbReference type="CDD" id="cd15777">
    <property type="entry name" value="CRBN_C_like"/>
    <property type="match status" value="1"/>
</dbReference>
<feature type="domain" description="CULT" evidence="1">
    <location>
        <begin position="318"/>
        <end position="429"/>
    </location>
</feature>
<dbReference type="Gene3D" id="2.170.150.20">
    <property type="entry name" value="Peptide methionine sulfoxide reductase"/>
    <property type="match status" value="1"/>
</dbReference>
<name>A0A5E4NJC1_9HEMI</name>
<accession>A0A5E4NJC1</accession>